<dbReference type="Proteomes" id="UP000516437">
    <property type="component" value="Chromosome 3"/>
</dbReference>
<sequence length="123" mass="14357">MEALYAERHPTKSSREIAEEVFMRLEAEGRATIQYNTNDRVQTLEFEVASLKSTIQMMHKLGSNVNTKMLPITITFHQQFIDHLMQVGKRVLQAMPMMQKVQKQMVLMKVLKVERIKFIVICC</sequence>
<proteinExistence type="predicted"/>
<keyword evidence="2" id="KW-1185">Reference proteome</keyword>
<evidence type="ECO:0000313" key="1">
    <source>
        <dbReference type="EMBL" id="KAB1220400.1"/>
    </source>
</evidence>
<gene>
    <name evidence="1" type="ORF">CJ030_MR3G009860</name>
</gene>
<evidence type="ECO:0000313" key="2">
    <source>
        <dbReference type="Proteomes" id="UP000516437"/>
    </source>
</evidence>
<reference evidence="1 2" key="1">
    <citation type="journal article" date="2019" name="Plant Biotechnol. J.">
        <title>The red bayberry genome and genetic basis of sex determination.</title>
        <authorList>
            <person name="Jia H.M."/>
            <person name="Jia H.J."/>
            <person name="Cai Q.L."/>
            <person name="Wang Y."/>
            <person name="Zhao H.B."/>
            <person name="Yang W.F."/>
            <person name="Wang G.Y."/>
            <person name="Li Y.H."/>
            <person name="Zhan D.L."/>
            <person name="Shen Y.T."/>
            <person name="Niu Q.F."/>
            <person name="Chang L."/>
            <person name="Qiu J."/>
            <person name="Zhao L."/>
            <person name="Xie H.B."/>
            <person name="Fu W.Y."/>
            <person name="Jin J."/>
            <person name="Li X.W."/>
            <person name="Jiao Y."/>
            <person name="Zhou C.C."/>
            <person name="Tu T."/>
            <person name="Chai C.Y."/>
            <person name="Gao J.L."/>
            <person name="Fan L.J."/>
            <person name="van de Weg E."/>
            <person name="Wang J.Y."/>
            <person name="Gao Z.S."/>
        </authorList>
    </citation>
    <scope>NUCLEOTIDE SEQUENCE [LARGE SCALE GENOMIC DNA]</scope>
    <source>
        <tissue evidence="1">Leaves</tissue>
    </source>
</reference>
<accession>A0A6A1WC58</accession>
<protein>
    <submittedName>
        <fullName evidence="1">Uncharacterized protein</fullName>
    </submittedName>
</protein>
<organism evidence="1 2">
    <name type="scientific">Morella rubra</name>
    <name type="common">Chinese bayberry</name>
    <dbReference type="NCBI Taxonomy" id="262757"/>
    <lineage>
        <taxon>Eukaryota</taxon>
        <taxon>Viridiplantae</taxon>
        <taxon>Streptophyta</taxon>
        <taxon>Embryophyta</taxon>
        <taxon>Tracheophyta</taxon>
        <taxon>Spermatophyta</taxon>
        <taxon>Magnoliopsida</taxon>
        <taxon>eudicotyledons</taxon>
        <taxon>Gunneridae</taxon>
        <taxon>Pentapetalae</taxon>
        <taxon>rosids</taxon>
        <taxon>fabids</taxon>
        <taxon>Fagales</taxon>
        <taxon>Myricaceae</taxon>
        <taxon>Morella</taxon>
    </lineage>
</organism>
<name>A0A6A1WC58_9ROSI</name>
<comment type="caution">
    <text evidence="1">The sequence shown here is derived from an EMBL/GenBank/DDBJ whole genome shotgun (WGS) entry which is preliminary data.</text>
</comment>
<dbReference type="EMBL" id="RXIC02000021">
    <property type="protein sequence ID" value="KAB1220400.1"/>
    <property type="molecule type" value="Genomic_DNA"/>
</dbReference>
<dbReference type="AlphaFoldDB" id="A0A6A1WC58"/>